<dbReference type="PRINTS" id="PR00970">
    <property type="entry name" value="RIBTRNSFRASE"/>
</dbReference>
<accession>A0A851IVV9</accession>
<keyword evidence="4" id="KW-0548">Nucleotidyltransferase</keyword>
<evidence type="ECO:0000256" key="10">
    <source>
        <dbReference type="RuleBase" id="RU361228"/>
    </source>
</evidence>
<dbReference type="GO" id="GO:0046677">
    <property type="term" value="P:response to antibiotic"/>
    <property type="evidence" value="ECO:0007669"/>
    <property type="project" value="UniProtKB-ARBA"/>
</dbReference>
<feature type="non-terminal residue" evidence="11">
    <location>
        <position position="266"/>
    </location>
</feature>
<protein>
    <recommendedName>
        <fullName evidence="10">NAD(P)(+)--arginine ADP-ribosyltransferase</fullName>
        <ecNumber evidence="10">2.4.2.31</ecNumber>
    </recommendedName>
    <alternativeName>
        <fullName evidence="10">Mono(ADP-ribosyl)transferase</fullName>
    </alternativeName>
</protein>
<dbReference type="GO" id="GO:0106274">
    <property type="term" value="F:NAD+-protein-arginine ADP-ribosyltransferase activity"/>
    <property type="evidence" value="ECO:0007669"/>
    <property type="project" value="UniProtKB-EC"/>
</dbReference>
<evidence type="ECO:0000256" key="1">
    <source>
        <dbReference type="ARBA" id="ARBA00009558"/>
    </source>
</evidence>
<keyword evidence="6 10" id="KW-0521">NADP</keyword>
<evidence type="ECO:0000256" key="5">
    <source>
        <dbReference type="ARBA" id="ARBA00022729"/>
    </source>
</evidence>
<comment type="caution">
    <text evidence="11">The sequence shown here is derived from an EMBL/GenBank/DDBJ whole genome shotgun (WGS) entry which is preliminary data.</text>
</comment>
<keyword evidence="8" id="KW-1015">Disulfide bond</keyword>
<evidence type="ECO:0000256" key="2">
    <source>
        <dbReference type="ARBA" id="ARBA00022676"/>
    </source>
</evidence>
<sequence length="266" mass="29182">WPLPTMAPLAHTLALLAMTVATAAIKVTRLDMAQDSFDDRYQGCGPAMTAALPALNHTDFQQNPLFAHAWAIATALWEMGGSRVSPLASPAQAIAVMAYTMNGLYKDFNAAVKAAGHSPQQYRDSFHFKVLHFLLTDALATLRATQGSQCHDVCRGVKGKRFEARRGDTVRFGRFTSTSLKEIAAECFGTGTIFQVHTCHGAGIQEFSYFPFEQEVLIPPFETFEVTKVTQEGDTTQIQLRSTGNFSRYNCEWLRGDTTGDSLGGM</sequence>
<keyword evidence="12" id="KW-1185">Reference proteome</keyword>
<dbReference type="Pfam" id="PF01129">
    <property type="entry name" value="ART"/>
    <property type="match status" value="1"/>
</dbReference>
<feature type="chain" id="PRO_5033091535" description="NAD(P)(+)--arginine ADP-ribosyltransferase" evidence="10">
    <location>
        <begin position="25"/>
        <end position="266"/>
    </location>
</feature>
<gene>
    <name evidence="11" type="primary">Madprt_0</name>
    <name evidence="11" type="ORF">DONATR_R07196</name>
</gene>
<evidence type="ECO:0000256" key="7">
    <source>
        <dbReference type="ARBA" id="ARBA00023027"/>
    </source>
</evidence>
<evidence type="ECO:0000256" key="6">
    <source>
        <dbReference type="ARBA" id="ARBA00022857"/>
    </source>
</evidence>
<dbReference type="PANTHER" id="PTHR10339">
    <property type="entry name" value="ADP-RIBOSYLTRANSFERASE"/>
    <property type="match status" value="1"/>
</dbReference>
<evidence type="ECO:0000256" key="3">
    <source>
        <dbReference type="ARBA" id="ARBA00022679"/>
    </source>
</evidence>
<evidence type="ECO:0000313" key="12">
    <source>
        <dbReference type="Proteomes" id="UP000660704"/>
    </source>
</evidence>
<dbReference type="GO" id="GO:0003950">
    <property type="term" value="F:NAD+ poly-ADP-ribosyltransferase activity"/>
    <property type="evidence" value="ECO:0007669"/>
    <property type="project" value="TreeGrafter"/>
</dbReference>
<evidence type="ECO:0000313" key="11">
    <source>
        <dbReference type="EMBL" id="NXB71069.1"/>
    </source>
</evidence>
<dbReference type="Gene3D" id="3.90.176.10">
    <property type="entry name" value="Toxin ADP-ribosyltransferase, Chain A, domain 1"/>
    <property type="match status" value="1"/>
</dbReference>
<feature type="signal peptide" evidence="10">
    <location>
        <begin position="1"/>
        <end position="24"/>
    </location>
</feature>
<evidence type="ECO:0000256" key="4">
    <source>
        <dbReference type="ARBA" id="ARBA00022695"/>
    </source>
</evidence>
<name>A0A851IVV9_9PASS</name>
<keyword evidence="2 10" id="KW-0328">Glycosyltransferase</keyword>
<evidence type="ECO:0000256" key="9">
    <source>
        <dbReference type="ARBA" id="ARBA00047597"/>
    </source>
</evidence>
<reference evidence="11" key="1">
    <citation type="submission" date="2019-09" db="EMBL/GenBank/DDBJ databases">
        <title>Bird 10,000 Genomes (B10K) Project - Family phase.</title>
        <authorList>
            <person name="Zhang G."/>
        </authorList>
    </citation>
    <scope>NUCLEOTIDE SEQUENCE</scope>
    <source>
        <strain evidence="11">B10K-DU-001-63</strain>
        <tissue evidence="11">Muscle</tissue>
    </source>
</reference>
<dbReference type="EMBL" id="WBMY01002754">
    <property type="protein sequence ID" value="NXB71069.1"/>
    <property type="molecule type" value="Genomic_DNA"/>
</dbReference>
<dbReference type="GO" id="GO:0044194">
    <property type="term" value="C:cytolytic granule"/>
    <property type="evidence" value="ECO:0007669"/>
    <property type="project" value="UniProtKB-ARBA"/>
</dbReference>
<keyword evidence="3 10" id="KW-0808">Transferase</keyword>
<keyword evidence="7 10" id="KW-0520">NAD</keyword>
<keyword evidence="5 10" id="KW-0732">Signal</keyword>
<dbReference type="GO" id="GO:0005615">
    <property type="term" value="C:extracellular space"/>
    <property type="evidence" value="ECO:0007669"/>
    <property type="project" value="UniProtKB-ARBA"/>
</dbReference>
<dbReference type="AlphaFoldDB" id="A0A851IVV9"/>
<organism evidence="11 12">
    <name type="scientific">Donacobius atricapilla</name>
    <dbReference type="NCBI Taxonomy" id="237420"/>
    <lineage>
        <taxon>Eukaryota</taxon>
        <taxon>Metazoa</taxon>
        <taxon>Chordata</taxon>
        <taxon>Craniata</taxon>
        <taxon>Vertebrata</taxon>
        <taxon>Euteleostomi</taxon>
        <taxon>Archelosauria</taxon>
        <taxon>Archosauria</taxon>
        <taxon>Dinosauria</taxon>
        <taxon>Saurischia</taxon>
        <taxon>Theropoda</taxon>
        <taxon>Coelurosauria</taxon>
        <taxon>Aves</taxon>
        <taxon>Neognathae</taxon>
        <taxon>Neoaves</taxon>
        <taxon>Telluraves</taxon>
        <taxon>Australaves</taxon>
        <taxon>Passeriformes</taxon>
        <taxon>Mimidae</taxon>
        <taxon>Donacobius</taxon>
    </lineage>
</organism>
<dbReference type="InterPro" id="IPR050999">
    <property type="entry name" value="ADP-ribosyltransferase_ARG"/>
</dbReference>
<feature type="non-terminal residue" evidence="11">
    <location>
        <position position="1"/>
    </location>
</feature>
<comment type="catalytic activity">
    <reaction evidence="9 10">
        <text>L-arginyl-[protein] + NAD(+) = N(omega)-(ADP-D-ribosyl)-L-arginyl-[protein] + nicotinamide + H(+)</text>
        <dbReference type="Rhea" id="RHEA:19149"/>
        <dbReference type="Rhea" id="RHEA-COMP:10532"/>
        <dbReference type="Rhea" id="RHEA-COMP:15087"/>
        <dbReference type="ChEBI" id="CHEBI:15378"/>
        <dbReference type="ChEBI" id="CHEBI:17154"/>
        <dbReference type="ChEBI" id="CHEBI:29965"/>
        <dbReference type="ChEBI" id="CHEBI:57540"/>
        <dbReference type="ChEBI" id="CHEBI:142554"/>
        <dbReference type="EC" id="2.4.2.31"/>
    </reaction>
</comment>
<evidence type="ECO:0000256" key="8">
    <source>
        <dbReference type="ARBA" id="ARBA00023157"/>
    </source>
</evidence>
<proteinExistence type="inferred from homology"/>
<dbReference type="SUPFAM" id="SSF56399">
    <property type="entry name" value="ADP-ribosylation"/>
    <property type="match status" value="1"/>
</dbReference>
<dbReference type="EC" id="2.4.2.31" evidence="10"/>
<dbReference type="PANTHER" id="PTHR10339:SF19">
    <property type="entry name" value="GPI-LINKED NAD(P)(+)--ARGININE ADP-RIBOSYLTRANSFERASE 1"/>
    <property type="match status" value="1"/>
</dbReference>
<comment type="similarity">
    <text evidence="1 10">Belongs to the Arg-specific ADP-ribosyltransferase family.</text>
</comment>
<dbReference type="Proteomes" id="UP000660704">
    <property type="component" value="Unassembled WGS sequence"/>
</dbReference>
<dbReference type="GO" id="GO:0016779">
    <property type="term" value="F:nucleotidyltransferase activity"/>
    <property type="evidence" value="ECO:0007669"/>
    <property type="project" value="UniProtKB-KW"/>
</dbReference>
<dbReference type="FunFam" id="3.90.176.10:FF:000001">
    <property type="entry name" value="NAD(P)(+)--arginine ADP-ribosyltransferase"/>
    <property type="match status" value="1"/>
</dbReference>
<dbReference type="PROSITE" id="PS51996">
    <property type="entry name" value="TR_MART"/>
    <property type="match status" value="1"/>
</dbReference>
<dbReference type="PROSITE" id="PS01291">
    <property type="entry name" value="ART"/>
    <property type="match status" value="1"/>
</dbReference>
<dbReference type="InterPro" id="IPR000768">
    <property type="entry name" value="ART"/>
</dbReference>